<proteinExistence type="predicted"/>
<comment type="caution">
    <text evidence="2">The sequence shown here is derived from an EMBL/GenBank/DDBJ whole genome shotgun (WGS) entry which is preliminary data.</text>
</comment>
<protein>
    <submittedName>
        <fullName evidence="2">Metacaspase-1-like</fullName>
    </submittedName>
</protein>
<dbReference type="EMBL" id="JBFOLK010000006">
    <property type="protein sequence ID" value="KAL2505281.1"/>
    <property type="molecule type" value="Genomic_DNA"/>
</dbReference>
<organism evidence="2 3">
    <name type="scientific">Abeliophyllum distichum</name>
    <dbReference type="NCBI Taxonomy" id="126358"/>
    <lineage>
        <taxon>Eukaryota</taxon>
        <taxon>Viridiplantae</taxon>
        <taxon>Streptophyta</taxon>
        <taxon>Embryophyta</taxon>
        <taxon>Tracheophyta</taxon>
        <taxon>Spermatophyta</taxon>
        <taxon>Magnoliopsida</taxon>
        <taxon>eudicotyledons</taxon>
        <taxon>Gunneridae</taxon>
        <taxon>Pentapetalae</taxon>
        <taxon>asterids</taxon>
        <taxon>lamiids</taxon>
        <taxon>Lamiales</taxon>
        <taxon>Oleaceae</taxon>
        <taxon>Forsythieae</taxon>
        <taxon>Abeliophyllum</taxon>
    </lineage>
</organism>
<evidence type="ECO:0000313" key="2">
    <source>
        <dbReference type="EMBL" id="KAL2505281.1"/>
    </source>
</evidence>
<evidence type="ECO:0000313" key="3">
    <source>
        <dbReference type="Proteomes" id="UP001604336"/>
    </source>
</evidence>
<name>A0ABD1SXV6_9LAMI</name>
<evidence type="ECO:0000256" key="1">
    <source>
        <dbReference type="SAM" id="MobiDB-lite"/>
    </source>
</evidence>
<reference evidence="3" key="1">
    <citation type="submission" date="2024-07" db="EMBL/GenBank/DDBJ databases">
        <title>Two chromosome-level genome assemblies of Korean endemic species Abeliophyllum distichum and Forsythia ovata (Oleaceae).</title>
        <authorList>
            <person name="Jang H."/>
        </authorList>
    </citation>
    <scope>NUCLEOTIDE SEQUENCE [LARGE SCALE GENOMIC DNA]</scope>
</reference>
<dbReference type="Proteomes" id="UP001604336">
    <property type="component" value="Unassembled WGS sequence"/>
</dbReference>
<sequence>MTGFGNDRQTYPAFLGTSKHSSQDQDRIIKKAKGIRHFFGRRCSGNNSLHTAFPSSSPHNCVSISGRPPRGKIAFLCGVSYKKQKFKLKGAINEGSSTFAGAYWWSSLMNNI</sequence>
<dbReference type="AlphaFoldDB" id="A0ABD1SXV6"/>
<feature type="region of interest" description="Disordered" evidence="1">
    <location>
        <begin position="1"/>
        <end position="25"/>
    </location>
</feature>
<gene>
    <name evidence="2" type="ORF">Adt_20902</name>
</gene>
<accession>A0ABD1SXV6</accession>
<keyword evidence="3" id="KW-1185">Reference proteome</keyword>